<dbReference type="GO" id="GO:0016020">
    <property type="term" value="C:membrane"/>
    <property type="evidence" value="ECO:0007669"/>
    <property type="project" value="InterPro"/>
</dbReference>
<dbReference type="STRING" id="1963862.B4O97_01470"/>
<evidence type="ECO:0000256" key="4">
    <source>
        <dbReference type="SAM" id="Coils"/>
    </source>
</evidence>
<dbReference type="RefSeq" id="WP_083047591.1">
    <property type="nucleotide sequence ID" value="NZ_MWQY01000001.1"/>
</dbReference>
<evidence type="ECO:0000313" key="7">
    <source>
        <dbReference type="Proteomes" id="UP000192343"/>
    </source>
</evidence>
<keyword evidence="4" id="KW-0175">Coiled coil</keyword>
<dbReference type="PANTHER" id="PTHR32089">
    <property type="entry name" value="METHYL-ACCEPTING CHEMOTAXIS PROTEIN MCPB"/>
    <property type="match status" value="1"/>
</dbReference>
<reference evidence="6 7" key="1">
    <citation type="submission" date="2017-03" db="EMBL/GenBank/DDBJ databases">
        <title>Draft Genome sequence of Marispirochaeta sp. strain JC444.</title>
        <authorList>
            <person name="Shivani Y."/>
            <person name="Subhash Y."/>
            <person name="Sasikala C."/>
            <person name="Ramana C."/>
        </authorList>
    </citation>
    <scope>NUCLEOTIDE SEQUENCE [LARGE SCALE GENOMIC DNA]</scope>
    <source>
        <strain evidence="6 7">JC444</strain>
    </source>
</reference>
<dbReference type="OrthoDB" id="368075at2"/>
<feature type="coiled-coil region" evidence="4">
    <location>
        <begin position="200"/>
        <end position="244"/>
    </location>
</feature>
<organism evidence="6 7">
    <name type="scientific">Marispirochaeta aestuarii</name>
    <dbReference type="NCBI Taxonomy" id="1963862"/>
    <lineage>
        <taxon>Bacteria</taxon>
        <taxon>Pseudomonadati</taxon>
        <taxon>Spirochaetota</taxon>
        <taxon>Spirochaetia</taxon>
        <taxon>Spirochaetales</taxon>
        <taxon>Spirochaetaceae</taxon>
        <taxon>Marispirochaeta</taxon>
    </lineage>
</organism>
<comment type="similarity">
    <text evidence="2">Belongs to the methyl-accepting chemotaxis (MCP) protein family.</text>
</comment>
<keyword evidence="1 3" id="KW-0807">Transducer</keyword>
<keyword evidence="7" id="KW-1185">Reference proteome</keyword>
<dbReference type="InterPro" id="IPR004090">
    <property type="entry name" value="Chemotax_Me-accpt_rcpt"/>
</dbReference>
<dbReference type="EMBL" id="MWQY01000001">
    <property type="protein sequence ID" value="ORC38452.1"/>
    <property type="molecule type" value="Genomic_DNA"/>
</dbReference>
<dbReference type="Proteomes" id="UP000192343">
    <property type="component" value="Unassembled WGS sequence"/>
</dbReference>
<name>A0A1Y1S397_9SPIO</name>
<sequence length="271" mass="30829">MEHTETRIQTSKGKKLLHYFASKINAVVFEIISRSQLLNITVRYLHEHFSKITHAVEKVRTSFQTRMNSFLETFLVSRDYINEVESHFSSIDQSFGHSYKLGQILQSKAEEAQNKLKEVEDLSEITNILAMNASIQAARVGKEGAGFSVVAKEIRRHGVQSREIVNQASGQLHEMIDLIFQLVNILHSISNEVSSSRETVKKLLERTQESKNNADAVQEDVQSILDVFQEYDALKENLNRMIEQSAISNSEIEDMLLSFQSDLAGARRSLK</sequence>
<dbReference type="GO" id="GO:0007165">
    <property type="term" value="P:signal transduction"/>
    <property type="evidence" value="ECO:0007669"/>
    <property type="project" value="UniProtKB-KW"/>
</dbReference>
<dbReference type="Pfam" id="PF00015">
    <property type="entry name" value="MCPsignal"/>
    <property type="match status" value="1"/>
</dbReference>
<accession>A0A1Y1S397</accession>
<evidence type="ECO:0000313" key="6">
    <source>
        <dbReference type="EMBL" id="ORC38452.1"/>
    </source>
</evidence>
<dbReference type="PANTHER" id="PTHR32089:SF112">
    <property type="entry name" value="LYSOZYME-LIKE PROTEIN-RELATED"/>
    <property type="match status" value="1"/>
</dbReference>
<gene>
    <name evidence="6" type="ORF">B4O97_01470</name>
</gene>
<dbReference type="SUPFAM" id="SSF58104">
    <property type="entry name" value="Methyl-accepting chemotaxis protein (MCP) signaling domain"/>
    <property type="match status" value="1"/>
</dbReference>
<dbReference type="PRINTS" id="PR00260">
    <property type="entry name" value="CHEMTRNSDUCR"/>
</dbReference>
<feature type="coiled-coil region" evidence="4">
    <location>
        <begin position="102"/>
        <end position="129"/>
    </location>
</feature>
<dbReference type="InterPro" id="IPR004089">
    <property type="entry name" value="MCPsignal_dom"/>
</dbReference>
<evidence type="ECO:0000256" key="2">
    <source>
        <dbReference type="ARBA" id="ARBA00029447"/>
    </source>
</evidence>
<dbReference type="SMART" id="SM00283">
    <property type="entry name" value="MA"/>
    <property type="match status" value="1"/>
</dbReference>
<dbReference type="PROSITE" id="PS50111">
    <property type="entry name" value="CHEMOTAXIS_TRANSDUC_2"/>
    <property type="match status" value="1"/>
</dbReference>
<evidence type="ECO:0000256" key="1">
    <source>
        <dbReference type="ARBA" id="ARBA00023224"/>
    </source>
</evidence>
<dbReference type="GO" id="GO:0004888">
    <property type="term" value="F:transmembrane signaling receptor activity"/>
    <property type="evidence" value="ECO:0007669"/>
    <property type="project" value="InterPro"/>
</dbReference>
<comment type="caution">
    <text evidence="6">The sequence shown here is derived from an EMBL/GenBank/DDBJ whole genome shotgun (WGS) entry which is preliminary data.</text>
</comment>
<feature type="domain" description="Methyl-accepting transducer" evidence="5">
    <location>
        <begin position="77"/>
        <end position="246"/>
    </location>
</feature>
<protein>
    <submittedName>
        <fullName evidence="6">Chemotaxis protein</fullName>
    </submittedName>
</protein>
<dbReference type="Gene3D" id="1.10.287.950">
    <property type="entry name" value="Methyl-accepting chemotaxis protein"/>
    <property type="match status" value="1"/>
</dbReference>
<dbReference type="GO" id="GO:0006935">
    <property type="term" value="P:chemotaxis"/>
    <property type="evidence" value="ECO:0007669"/>
    <property type="project" value="InterPro"/>
</dbReference>
<proteinExistence type="inferred from homology"/>
<dbReference type="AlphaFoldDB" id="A0A1Y1S397"/>
<evidence type="ECO:0000259" key="5">
    <source>
        <dbReference type="PROSITE" id="PS50111"/>
    </source>
</evidence>
<evidence type="ECO:0000256" key="3">
    <source>
        <dbReference type="PROSITE-ProRule" id="PRU00284"/>
    </source>
</evidence>